<dbReference type="EMBL" id="JAEKJA010000026">
    <property type="protein sequence ID" value="MBJ3778299.1"/>
    <property type="molecule type" value="Genomic_DNA"/>
</dbReference>
<name>A0A934IV50_9HYPH</name>
<reference evidence="4" key="1">
    <citation type="submission" date="2020-12" db="EMBL/GenBank/DDBJ databases">
        <title>Bacterial taxonomy.</title>
        <authorList>
            <person name="Pan X."/>
        </authorList>
    </citation>
    <scope>NUCLEOTIDE SEQUENCE</scope>
    <source>
        <strain evidence="4">B2012</strain>
    </source>
</reference>
<gene>
    <name evidence="4" type="ORF">JCR33_21550</name>
</gene>
<protein>
    <submittedName>
        <fullName evidence="4">PaaI family thioesterase</fullName>
    </submittedName>
</protein>
<evidence type="ECO:0000259" key="3">
    <source>
        <dbReference type="Pfam" id="PF03061"/>
    </source>
</evidence>
<comment type="similarity">
    <text evidence="1">Belongs to the thioesterase PaaI family.</text>
</comment>
<evidence type="ECO:0000256" key="2">
    <source>
        <dbReference type="ARBA" id="ARBA00022801"/>
    </source>
</evidence>
<dbReference type="InterPro" id="IPR006683">
    <property type="entry name" value="Thioestr_dom"/>
</dbReference>
<proteinExistence type="inferred from homology"/>
<dbReference type="Proteomes" id="UP000609531">
    <property type="component" value="Unassembled WGS sequence"/>
</dbReference>
<dbReference type="Gene3D" id="3.10.129.10">
    <property type="entry name" value="Hotdog Thioesterase"/>
    <property type="match status" value="1"/>
</dbReference>
<evidence type="ECO:0000313" key="5">
    <source>
        <dbReference type="Proteomes" id="UP000609531"/>
    </source>
</evidence>
<dbReference type="SUPFAM" id="SSF54637">
    <property type="entry name" value="Thioesterase/thiol ester dehydrase-isomerase"/>
    <property type="match status" value="1"/>
</dbReference>
<sequence length="136" mass="14606">MTLDEIRDYLRAEFPQVFIEEDIVVSAAEGGFARMSLRPGWRHQRPGGIVSGPTLMMLADAAGYAALLSLGANAKMAVTTNLNVSFMRGASAAAPIQQEARVIKPGRRLSVILAEAMDPDGKVLAHTTMTYAMPES</sequence>
<dbReference type="InterPro" id="IPR003736">
    <property type="entry name" value="PAAI_dom"/>
</dbReference>
<accession>A0A934IV50</accession>
<dbReference type="NCBIfam" id="TIGR00369">
    <property type="entry name" value="unchar_dom_1"/>
    <property type="match status" value="1"/>
</dbReference>
<dbReference type="Pfam" id="PF03061">
    <property type="entry name" value="4HBT"/>
    <property type="match status" value="1"/>
</dbReference>
<dbReference type="InterPro" id="IPR029069">
    <property type="entry name" value="HotDog_dom_sf"/>
</dbReference>
<comment type="caution">
    <text evidence="4">The sequence shown here is derived from an EMBL/GenBank/DDBJ whole genome shotgun (WGS) entry which is preliminary data.</text>
</comment>
<keyword evidence="2" id="KW-0378">Hydrolase</keyword>
<keyword evidence="5" id="KW-1185">Reference proteome</keyword>
<feature type="domain" description="Thioesterase" evidence="3">
    <location>
        <begin position="47"/>
        <end position="124"/>
    </location>
</feature>
<dbReference type="PANTHER" id="PTHR21660:SF1">
    <property type="entry name" value="ACYL-COENZYME A THIOESTERASE 13"/>
    <property type="match status" value="1"/>
</dbReference>
<evidence type="ECO:0000313" key="4">
    <source>
        <dbReference type="EMBL" id="MBJ3778299.1"/>
    </source>
</evidence>
<dbReference type="AlphaFoldDB" id="A0A934IV50"/>
<dbReference type="PANTHER" id="PTHR21660">
    <property type="entry name" value="THIOESTERASE SUPERFAMILY MEMBER-RELATED"/>
    <property type="match status" value="1"/>
</dbReference>
<organism evidence="4 5">
    <name type="scientific">Acuticoccus mangrovi</name>
    <dbReference type="NCBI Taxonomy" id="2796142"/>
    <lineage>
        <taxon>Bacteria</taxon>
        <taxon>Pseudomonadati</taxon>
        <taxon>Pseudomonadota</taxon>
        <taxon>Alphaproteobacteria</taxon>
        <taxon>Hyphomicrobiales</taxon>
        <taxon>Amorphaceae</taxon>
        <taxon>Acuticoccus</taxon>
    </lineage>
</organism>
<dbReference type="InterPro" id="IPR039298">
    <property type="entry name" value="ACOT13"/>
</dbReference>
<evidence type="ECO:0000256" key="1">
    <source>
        <dbReference type="ARBA" id="ARBA00008324"/>
    </source>
</evidence>
<dbReference type="RefSeq" id="WP_198884204.1">
    <property type="nucleotide sequence ID" value="NZ_JAEKJA010000026.1"/>
</dbReference>
<dbReference type="GO" id="GO:0047617">
    <property type="term" value="F:fatty acyl-CoA hydrolase activity"/>
    <property type="evidence" value="ECO:0007669"/>
    <property type="project" value="InterPro"/>
</dbReference>
<dbReference type="CDD" id="cd03443">
    <property type="entry name" value="PaaI_thioesterase"/>
    <property type="match status" value="1"/>
</dbReference>